<dbReference type="InterPro" id="IPR036186">
    <property type="entry name" value="Serpin_sf"/>
</dbReference>
<dbReference type="Gene3D" id="2.30.39.10">
    <property type="entry name" value="Alpha-1-antitrypsin, domain 1"/>
    <property type="match status" value="1"/>
</dbReference>
<keyword evidence="9" id="KW-1185">Reference proteome</keyword>
<dbReference type="InterPro" id="IPR023795">
    <property type="entry name" value="Serpin_CS"/>
</dbReference>
<keyword evidence="3" id="KW-0722">Serine protease inhibitor</keyword>
<evidence type="ECO:0000259" key="7">
    <source>
        <dbReference type="SMART" id="SM00093"/>
    </source>
</evidence>
<dbReference type="PROSITE" id="PS00284">
    <property type="entry name" value="SERPIN"/>
    <property type="match status" value="1"/>
</dbReference>
<dbReference type="AlphaFoldDB" id="A0A8J6HM97"/>
<dbReference type="InterPro" id="IPR000215">
    <property type="entry name" value="Serpin_fam"/>
</dbReference>
<dbReference type="GO" id="GO:0004867">
    <property type="term" value="F:serine-type endopeptidase inhibitor activity"/>
    <property type="evidence" value="ECO:0007669"/>
    <property type="project" value="UniProtKB-KW"/>
</dbReference>
<sequence length="480" mass="54031">MKCKTVIFLLLQVTLTLSNQLQIFTSGNNYLTSSIYRHITTTKDFVISPFSLEVILALTQSGAKGLTGEQLRKALRFPTSKSKIERVLSNLLPTLEQNKDYSLHIANKIYVRNNFQIDPAFRKVAQQVYKSDVENVDFSRKNEAMQIMNNWVANRTNQKIQNLIDGQSLTSRTRAVLINALYFQGNWSIPFDSYLTSKRDFYRTATDVVAVDMMSVRDEFNYYEDANLGAKFLELPFDGDMSMVVVLPHKTEGLAALEKRSENVFFSPRFTPETVRVKLPKFKIETQLDFQESLKNIGVTRIFDQGDVDLSGIAGVKGELVVNKVVQKSFIEVNEQGVEAAAATYVDAIVPLGGNMPVDPPKEFVADHPFIFFIKFKDLILFAGKHPYYCLFGVCANGTGSITKLTPEERVILDLRQQLLEAKVNEAKKQFEVLQVQLNATEKALMISKAIARRVTGVHTSCLGVNQGIIYTHGVDHGRT</sequence>
<protein>
    <recommendedName>
        <fullName evidence="7">Serpin domain-containing protein</fullName>
    </recommendedName>
</protein>
<keyword evidence="6" id="KW-0732">Signal</keyword>
<name>A0A8J6HM97_TENMO</name>
<gene>
    <name evidence="8" type="ORF">GEV33_005546</name>
</gene>
<feature type="coiled-coil region" evidence="5">
    <location>
        <begin position="417"/>
        <end position="444"/>
    </location>
</feature>
<evidence type="ECO:0000313" key="8">
    <source>
        <dbReference type="EMBL" id="KAH0817244.1"/>
    </source>
</evidence>
<dbReference type="InterPro" id="IPR042185">
    <property type="entry name" value="Serpin_sf_2"/>
</dbReference>
<evidence type="ECO:0000256" key="4">
    <source>
        <dbReference type="RuleBase" id="RU000411"/>
    </source>
</evidence>
<dbReference type="SUPFAM" id="SSF56574">
    <property type="entry name" value="Serpins"/>
    <property type="match status" value="1"/>
</dbReference>
<evidence type="ECO:0000313" key="9">
    <source>
        <dbReference type="Proteomes" id="UP000719412"/>
    </source>
</evidence>
<feature type="domain" description="Serpin" evidence="7">
    <location>
        <begin position="33"/>
        <end position="387"/>
    </location>
</feature>
<organism evidence="8 9">
    <name type="scientific">Tenebrio molitor</name>
    <name type="common">Yellow mealworm beetle</name>
    <dbReference type="NCBI Taxonomy" id="7067"/>
    <lineage>
        <taxon>Eukaryota</taxon>
        <taxon>Metazoa</taxon>
        <taxon>Ecdysozoa</taxon>
        <taxon>Arthropoda</taxon>
        <taxon>Hexapoda</taxon>
        <taxon>Insecta</taxon>
        <taxon>Pterygota</taxon>
        <taxon>Neoptera</taxon>
        <taxon>Endopterygota</taxon>
        <taxon>Coleoptera</taxon>
        <taxon>Polyphaga</taxon>
        <taxon>Cucujiformia</taxon>
        <taxon>Tenebrionidae</taxon>
        <taxon>Tenebrio</taxon>
    </lineage>
</organism>
<evidence type="ECO:0000256" key="2">
    <source>
        <dbReference type="ARBA" id="ARBA00022690"/>
    </source>
</evidence>
<keyword evidence="5" id="KW-0175">Coiled coil</keyword>
<dbReference type="Gene3D" id="3.30.497.10">
    <property type="entry name" value="Antithrombin, subunit I, domain 2"/>
    <property type="match status" value="1"/>
</dbReference>
<comment type="similarity">
    <text evidence="1 4">Belongs to the serpin family.</text>
</comment>
<feature type="signal peptide" evidence="6">
    <location>
        <begin position="1"/>
        <end position="18"/>
    </location>
</feature>
<feature type="chain" id="PRO_5035280260" description="Serpin domain-containing protein" evidence="6">
    <location>
        <begin position="19"/>
        <end position="480"/>
    </location>
</feature>
<dbReference type="CDD" id="cd19955">
    <property type="entry name" value="serpin48-like_insects"/>
    <property type="match status" value="1"/>
</dbReference>
<dbReference type="InterPro" id="IPR023796">
    <property type="entry name" value="Serpin_dom"/>
</dbReference>
<dbReference type="InterPro" id="IPR042178">
    <property type="entry name" value="Serpin_sf_1"/>
</dbReference>
<evidence type="ECO:0000256" key="3">
    <source>
        <dbReference type="ARBA" id="ARBA00022900"/>
    </source>
</evidence>
<reference evidence="8" key="2">
    <citation type="submission" date="2021-08" db="EMBL/GenBank/DDBJ databases">
        <authorList>
            <person name="Eriksson T."/>
        </authorList>
    </citation>
    <scope>NUCLEOTIDE SEQUENCE</scope>
    <source>
        <strain evidence="8">Stoneville</strain>
        <tissue evidence="8">Whole head</tissue>
    </source>
</reference>
<evidence type="ECO:0000256" key="6">
    <source>
        <dbReference type="SAM" id="SignalP"/>
    </source>
</evidence>
<accession>A0A8J6HM97</accession>
<dbReference type="PANTHER" id="PTHR11461">
    <property type="entry name" value="SERINE PROTEASE INHIBITOR, SERPIN"/>
    <property type="match status" value="1"/>
</dbReference>
<evidence type="ECO:0000256" key="5">
    <source>
        <dbReference type="SAM" id="Coils"/>
    </source>
</evidence>
<proteinExistence type="inferred from homology"/>
<evidence type="ECO:0000256" key="1">
    <source>
        <dbReference type="ARBA" id="ARBA00009500"/>
    </source>
</evidence>
<dbReference type="EMBL" id="JABDTM020019993">
    <property type="protein sequence ID" value="KAH0817244.1"/>
    <property type="molecule type" value="Genomic_DNA"/>
</dbReference>
<reference evidence="8" key="1">
    <citation type="journal article" date="2020" name="J Insects Food Feed">
        <title>The yellow mealworm (Tenebrio molitor) genome: a resource for the emerging insects as food and feed industry.</title>
        <authorList>
            <person name="Eriksson T."/>
            <person name="Andere A."/>
            <person name="Kelstrup H."/>
            <person name="Emery V."/>
            <person name="Picard C."/>
        </authorList>
    </citation>
    <scope>NUCLEOTIDE SEQUENCE</scope>
    <source>
        <strain evidence="8">Stoneville</strain>
        <tissue evidence="8">Whole head</tissue>
    </source>
</reference>
<keyword evidence="2" id="KW-0646">Protease inhibitor</keyword>
<dbReference type="PANTHER" id="PTHR11461:SF211">
    <property type="entry name" value="GH10112P-RELATED"/>
    <property type="match status" value="1"/>
</dbReference>
<comment type="caution">
    <text evidence="8">The sequence shown here is derived from an EMBL/GenBank/DDBJ whole genome shotgun (WGS) entry which is preliminary data.</text>
</comment>
<dbReference type="Proteomes" id="UP000719412">
    <property type="component" value="Unassembled WGS sequence"/>
</dbReference>
<dbReference type="SMART" id="SM00093">
    <property type="entry name" value="SERPIN"/>
    <property type="match status" value="1"/>
</dbReference>
<dbReference type="GO" id="GO:0005615">
    <property type="term" value="C:extracellular space"/>
    <property type="evidence" value="ECO:0007669"/>
    <property type="project" value="InterPro"/>
</dbReference>
<dbReference type="Pfam" id="PF00079">
    <property type="entry name" value="Serpin"/>
    <property type="match status" value="1"/>
</dbReference>